<gene>
    <name evidence="2" type="ORF">GCM10009744_27130</name>
</gene>
<dbReference type="EMBL" id="BAAANE010000004">
    <property type="protein sequence ID" value="GAA1636624.1"/>
    <property type="molecule type" value="Genomic_DNA"/>
</dbReference>
<keyword evidence="3" id="KW-1185">Reference proteome</keyword>
<proteinExistence type="predicted"/>
<evidence type="ECO:0000256" key="1">
    <source>
        <dbReference type="SAM" id="Phobius"/>
    </source>
</evidence>
<organism evidence="2 3">
    <name type="scientific">Kribbella alba</name>
    <dbReference type="NCBI Taxonomy" id="190197"/>
    <lineage>
        <taxon>Bacteria</taxon>
        <taxon>Bacillati</taxon>
        <taxon>Actinomycetota</taxon>
        <taxon>Actinomycetes</taxon>
        <taxon>Propionibacteriales</taxon>
        <taxon>Kribbellaceae</taxon>
        <taxon>Kribbella</taxon>
    </lineage>
</organism>
<keyword evidence="1" id="KW-0812">Transmembrane</keyword>
<dbReference type="Proteomes" id="UP001501319">
    <property type="component" value="Unassembled WGS sequence"/>
</dbReference>
<feature type="transmembrane region" description="Helical" evidence="1">
    <location>
        <begin position="115"/>
        <end position="133"/>
    </location>
</feature>
<sequence length="215" mass="23595">MTTMVATTVPTTGTPSWTKYAALVAKAALFLLLLSALIWPDLSGIKGKASTARLIVYPIGAMVLPLWWFAYGRAKSKLHRSFPWHADLLITLPWLIDLIGNRLDLFDTISWWDDAMHFVLWALLTAGVMTAFAPRSLTRGLTTFVALGFGATAAVVWELGEYFAFVRHSSELQTAYTDTLGDLTLGSLGALVAGLVIFQVRRTPAELEGESPQHQ</sequence>
<feature type="transmembrane region" description="Helical" evidence="1">
    <location>
        <begin position="180"/>
        <end position="198"/>
    </location>
</feature>
<keyword evidence="1" id="KW-0472">Membrane</keyword>
<dbReference type="RefSeq" id="WP_344111560.1">
    <property type="nucleotide sequence ID" value="NZ_BAAANE010000004.1"/>
</dbReference>
<protein>
    <recommendedName>
        <fullName evidence="4">DUF2238 domain-containing protein</fullName>
    </recommendedName>
</protein>
<name>A0ABN2FAU3_9ACTN</name>
<evidence type="ECO:0000313" key="2">
    <source>
        <dbReference type="EMBL" id="GAA1636624.1"/>
    </source>
</evidence>
<reference evidence="2 3" key="1">
    <citation type="journal article" date="2019" name="Int. J. Syst. Evol. Microbiol.">
        <title>The Global Catalogue of Microorganisms (GCM) 10K type strain sequencing project: providing services to taxonomists for standard genome sequencing and annotation.</title>
        <authorList>
            <consortium name="The Broad Institute Genomics Platform"/>
            <consortium name="The Broad Institute Genome Sequencing Center for Infectious Disease"/>
            <person name="Wu L."/>
            <person name="Ma J."/>
        </authorList>
    </citation>
    <scope>NUCLEOTIDE SEQUENCE [LARGE SCALE GENOMIC DNA]</scope>
    <source>
        <strain evidence="2 3">JCM 14306</strain>
    </source>
</reference>
<keyword evidence="1" id="KW-1133">Transmembrane helix</keyword>
<feature type="transmembrane region" description="Helical" evidence="1">
    <location>
        <begin position="51"/>
        <end position="70"/>
    </location>
</feature>
<evidence type="ECO:0008006" key="4">
    <source>
        <dbReference type="Google" id="ProtNLM"/>
    </source>
</evidence>
<feature type="transmembrane region" description="Helical" evidence="1">
    <location>
        <begin position="20"/>
        <end position="39"/>
    </location>
</feature>
<accession>A0ABN2FAU3</accession>
<dbReference type="Pfam" id="PF09997">
    <property type="entry name" value="DUF2238"/>
    <property type="match status" value="1"/>
</dbReference>
<feature type="transmembrane region" description="Helical" evidence="1">
    <location>
        <begin position="140"/>
        <end position="160"/>
    </location>
</feature>
<dbReference type="InterPro" id="IPR014509">
    <property type="entry name" value="YjdF-like"/>
</dbReference>
<evidence type="ECO:0000313" key="3">
    <source>
        <dbReference type="Proteomes" id="UP001501319"/>
    </source>
</evidence>
<comment type="caution">
    <text evidence="2">The sequence shown here is derived from an EMBL/GenBank/DDBJ whole genome shotgun (WGS) entry which is preliminary data.</text>
</comment>